<evidence type="ECO:0000313" key="11">
    <source>
        <dbReference type="Proteomes" id="UP000734854"/>
    </source>
</evidence>
<sequence length="198" mass="20745">MRAAAALNATAATAAAVVGPAPTGGGAHLAWQSPVAYLFGGLAAMLGLIALALLILACSYWKLSGYLDAGESSVELYVKPSSMPVDAPPCYEEKVVVIMAGEEKPTHLATAVESRGARSANVRQNAKEAEKAEVAGVIKGKDTIRKEQSQSNFSEEHGQDSFGIALNTIMPSRNNQVEAEARPDVGKTYRANQKGQST</sequence>
<evidence type="ECO:0000256" key="6">
    <source>
        <dbReference type="ARBA" id="ARBA00022989"/>
    </source>
</evidence>
<keyword evidence="5" id="KW-0029">Amino-acid transport</keyword>
<evidence type="ECO:0000256" key="7">
    <source>
        <dbReference type="ARBA" id="ARBA00023136"/>
    </source>
</evidence>
<dbReference type="Proteomes" id="UP000734854">
    <property type="component" value="Unassembled WGS sequence"/>
</dbReference>
<evidence type="ECO:0000256" key="8">
    <source>
        <dbReference type="SAM" id="MobiDB-lite"/>
    </source>
</evidence>
<evidence type="ECO:0000256" key="9">
    <source>
        <dbReference type="SAM" id="Phobius"/>
    </source>
</evidence>
<evidence type="ECO:0000256" key="1">
    <source>
        <dbReference type="ARBA" id="ARBA00004167"/>
    </source>
</evidence>
<gene>
    <name evidence="10" type="ORF">ZIOFF_068224</name>
</gene>
<evidence type="ECO:0000256" key="5">
    <source>
        <dbReference type="ARBA" id="ARBA00022970"/>
    </source>
</evidence>
<evidence type="ECO:0000256" key="2">
    <source>
        <dbReference type="ARBA" id="ARBA00009977"/>
    </source>
</evidence>
<protein>
    <submittedName>
        <fullName evidence="10">Uncharacterized protein</fullName>
    </submittedName>
</protein>
<feature type="compositionally biased region" description="Basic and acidic residues" evidence="8">
    <location>
        <begin position="145"/>
        <end position="159"/>
    </location>
</feature>
<comment type="subcellular location">
    <subcellularLocation>
        <location evidence="1">Membrane</location>
        <topology evidence="1">Single-pass membrane protein</topology>
    </subcellularLocation>
</comment>
<comment type="caution">
    <text evidence="10">The sequence shown here is derived from an EMBL/GenBank/DDBJ whole genome shotgun (WGS) entry which is preliminary data.</text>
</comment>
<feature type="region of interest" description="Disordered" evidence="8">
    <location>
        <begin position="145"/>
        <end position="198"/>
    </location>
</feature>
<keyword evidence="3" id="KW-0813">Transport</keyword>
<dbReference type="InterPro" id="IPR040359">
    <property type="entry name" value="GDU"/>
</dbReference>
<reference evidence="10 11" key="1">
    <citation type="submission" date="2020-08" db="EMBL/GenBank/DDBJ databases">
        <title>Plant Genome Project.</title>
        <authorList>
            <person name="Zhang R.-G."/>
        </authorList>
    </citation>
    <scope>NUCLEOTIDE SEQUENCE [LARGE SCALE GENOMIC DNA]</scope>
    <source>
        <tissue evidence="10">Rhizome</tissue>
    </source>
</reference>
<comment type="similarity">
    <text evidence="2">Belongs to the GLUTAMINE DUMPER 1 (TC 9.B.60) family.</text>
</comment>
<dbReference type="GO" id="GO:0080143">
    <property type="term" value="P:regulation of amino acid export"/>
    <property type="evidence" value="ECO:0007669"/>
    <property type="project" value="InterPro"/>
</dbReference>
<dbReference type="AlphaFoldDB" id="A0A8J5BLE2"/>
<dbReference type="PANTHER" id="PTHR33228:SF77">
    <property type="entry name" value="PROTEIN GLUTAMINE DUMPER 2"/>
    <property type="match status" value="1"/>
</dbReference>
<dbReference type="PANTHER" id="PTHR33228">
    <property type="entry name" value="PROTEIN GLUTAMINE DUMPER 4-RELATED"/>
    <property type="match status" value="1"/>
</dbReference>
<accession>A0A8J5BLE2</accession>
<evidence type="ECO:0000256" key="3">
    <source>
        <dbReference type="ARBA" id="ARBA00022448"/>
    </source>
</evidence>
<keyword evidence="11" id="KW-1185">Reference proteome</keyword>
<organism evidence="10 11">
    <name type="scientific">Zingiber officinale</name>
    <name type="common">Ginger</name>
    <name type="synonym">Amomum zingiber</name>
    <dbReference type="NCBI Taxonomy" id="94328"/>
    <lineage>
        <taxon>Eukaryota</taxon>
        <taxon>Viridiplantae</taxon>
        <taxon>Streptophyta</taxon>
        <taxon>Embryophyta</taxon>
        <taxon>Tracheophyta</taxon>
        <taxon>Spermatophyta</taxon>
        <taxon>Magnoliopsida</taxon>
        <taxon>Liliopsida</taxon>
        <taxon>Zingiberales</taxon>
        <taxon>Zingiberaceae</taxon>
        <taxon>Zingiber</taxon>
    </lineage>
</organism>
<dbReference type="GO" id="GO:0016020">
    <property type="term" value="C:membrane"/>
    <property type="evidence" value="ECO:0007669"/>
    <property type="project" value="UniProtKB-SubCell"/>
</dbReference>
<feature type="transmembrane region" description="Helical" evidence="9">
    <location>
        <begin position="36"/>
        <end position="57"/>
    </location>
</feature>
<keyword evidence="4 9" id="KW-0812">Transmembrane</keyword>
<dbReference type="EMBL" id="JACMSC010000019">
    <property type="protein sequence ID" value="KAG6474298.1"/>
    <property type="molecule type" value="Genomic_DNA"/>
</dbReference>
<name>A0A8J5BLE2_ZINOF</name>
<evidence type="ECO:0000313" key="10">
    <source>
        <dbReference type="EMBL" id="KAG6474298.1"/>
    </source>
</evidence>
<keyword evidence="7 9" id="KW-0472">Membrane</keyword>
<evidence type="ECO:0000256" key="4">
    <source>
        <dbReference type="ARBA" id="ARBA00022692"/>
    </source>
</evidence>
<keyword evidence="6 9" id="KW-1133">Transmembrane helix</keyword>
<proteinExistence type="inferred from homology"/>
<dbReference type="GO" id="GO:0006865">
    <property type="term" value="P:amino acid transport"/>
    <property type="evidence" value="ECO:0007669"/>
    <property type="project" value="UniProtKB-KW"/>
</dbReference>